<sequence length="88" mass="10325">MAFTSYVPKKPVQSVSVDSIALERHYSVLQIAEMWSLSEKTVRRMFENEEGVLLWGSPETRRKRGYITLRIPESVMLRVHFQRTRRAG</sequence>
<evidence type="ECO:0008006" key="3">
    <source>
        <dbReference type="Google" id="ProtNLM"/>
    </source>
</evidence>
<keyword evidence="2" id="KW-1185">Reference proteome</keyword>
<evidence type="ECO:0000313" key="1">
    <source>
        <dbReference type="EMBL" id="MFC5861851.1"/>
    </source>
</evidence>
<dbReference type="RefSeq" id="WP_263337561.1">
    <property type="nucleotide sequence ID" value="NZ_JAGSYH010000004.1"/>
</dbReference>
<accession>A0ABW1EBZ5</accession>
<evidence type="ECO:0000313" key="2">
    <source>
        <dbReference type="Proteomes" id="UP001596091"/>
    </source>
</evidence>
<gene>
    <name evidence="1" type="ORF">ACFPT7_06070</name>
</gene>
<protein>
    <recommendedName>
        <fullName evidence="3">Helix-turn-helix domain-containing protein</fullName>
    </recommendedName>
</protein>
<proteinExistence type="predicted"/>
<organism evidence="1 2">
    <name type="scientific">Acidicapsa dinghuensis</name>
    <dbReference type="NCBI Taxonomy" id="2218256"/>
    <lineage>
        <taxon>Bacteria</taxon>
        <taxon>Pseudomonadati</taxon>
        <taxon>Acidobacteriota</taxon>
        <taxon>Terriglobia</taxon>
        <taxon>Terriglobales</taxon>
        <taxon>Acidobacteriaceae</taxon>
        <taxon>Acidicapsa</taxon>
    </lineage>
</organism>
<comment type="caution">
    <text evidence="1">The sequence shown here is derived from an EMBL/GenBank/DDBJ whole genome shotgun (WGS) entry which is preliminary data.</text>
</comment>
<reference evidence="2" key="1">
    <citation type="journal article" date="2019" name="Int. J. Syst. Evol. Microbiol.">
        <title>The Global Catalogue of Microorganisms (GCM) 10K type strain sequencing project: providing services to taxonomists for standard genome sequencing and annotation.</title>
        <authorList>
            <consortium name="The Broad Institute Genomics Platform"/>
            <consortium name="The Broad Institute Genome Sequencing Center for Infectious Disease"/>
            <person name="Wu L."/>
            <person name="Ma J."/>
        </authorList>
    </citation>
    <scope>NUCLEOTIDE SEQUENCE [LARGE SCALE GENOMIC DNA]</scope>
    <source>
        <strain evidence="2">JCM 4087</strain>
    </source>
</reference>
<dbReference type="Proteomes" id="UP001596091">
    <property type="component" value="Unassembled WGS sequence"/>
</dbReference>
<name>A0ABW1EBZ5_9BACT</name>
<dbReference type="EMBL" id="JBHSPH010000002">
    <property type="protein sequence ID" value="MFC5861851.1"/>
    <property type="molecule type" value="Genomic_DNA"/>
</dbReference>